<accession>A0A0S4JRS7</accession>
<reference evidence="2" key="1">
    <citation type="submission" date="2015-09" db="EMBL/GenBank/DDBJ databases">
        <authorList>
            <consortium name="Pathogen Informatics"/>
        </authorList>
    </citation>
    <scope>NUCLEOTIDE SEQUENCE [LARGE SCALE GENOMIC DNA]</scope>
    <source>
        <strain evidence="2">Lake Konstanz</strain>
    </source>
</reference>
<dbReference type="VEuPathDB" id="TriTrypDB:BSAL_47225"/>
<gene>
    <name evidence="1" type="ORF">BSAL_47225</name>
</gene>
<organism evidence="1 2">
    <name type="scientific">Bodo saltans</name>
    <name type="common">Flagellated protozoan</name>
    <dbReference type="NCBI Taxonomy" id="75058"/>
    <lineage>
        <taxon>Eukaryota</taxon>
        <taxon>Discoba</taxon>
        <taxon>Euglenozoa</taxon>
        <taxon>Kinetoplastea</taxon>
        <taxon>Metakinetoplastina</taxon>
        <taxon>Eubodonida</taxon>
        <taxon>Bodonidae</taxon>
        <taxon>Bodo</taxon>
    </lineage>
</organism>
<keyword evidence="2" id="KW-1185">Reference proteome</keyword>
<name>A0A0S4JRS7_BODSA</name>
<evidence type="ECO:0000313" key="2">
    <source>
        <dbReference type="Proteomes" id="UP000051952"/>
    </source>
</evidence>
<proteinExistence type="predicted"/>
<dbReference type="Proteomes" id="UP000051952">
    <property type="component" value="Unassembled WGS sequence"/>
</dbReference>
<evidence type="ECO:0000313" key="1">
    <source>
        <dbReference type="EMBL" id="CUG94246.1"/>
    </source>
</evidence>
<protein>
    <submittedName>
        <fullName evidence="1">Uncharacterized protein</fullName>
    </submittedName>
</protein>
<sequence>MFMGTESDPHAEDYEGMLTDLNGFIASFAKEDASLESAARMAESMIHLHDGKDYVDDSLPHFNTVFDALTARLEIKTQLALAAVRMLAHSWQWEPSHYHKLLAVIKTALDDDTVDHKIKAVAVLAVDEIFLADNDSETEAEDKTDGEVLKLLGSVLLPKPVKGQPKLTIGDFLHDKLEPYLKSPCAALTEAASSLLVRLPTRKRGRDDKAPAQAVPKGFGALALRLRELLDAETPDTVQIAAVLKGIVKVLPEAAFEAIEDLCDEDIEHFSKVNDHIVHVQESIERVFRIPGKGGVTYDDPARENEEKCPHAHFDVGVAIYASVLAIRSSELWGIHCNAAGRTDWGAPVSEQSIRDLLLVWRGHRYHKLGNDFELIEKTVSYVAEKNEATWKAVAEQVPISMPWTCCPDPFAPKPAPGARPNYGFGFGGF</sequence>
<dbReference type="AlphaFoldDB" id="A0A0S4JRS7"/>
<dbReference type="EMBL" id="CYKH01002227">
    <property type="protein sequence ID" value="CUG94246.1"/>
    <property type="molecule type" value="Genomic_DNA"/>
</dbReference>